<dbReference type="InterPro" id="IPR036770">
    <property type="entry name" value="Ankyrin_rpt-contain_sf"/>
</dbReference>
<evidence type="ECO:0000313" key="1">
    <source>
        <dbReference type="EMBL" id="GIC93498.1"/>
    </source>
</evidence>
<sequence length="784" mass="87074">MSDPLSVVASAAGVISLGIQVIDNIIAYCDSWKGYDKDIRDLTHKASGLSKTLKHLENVLQHRQKFDSLSQKQIEDLMIGSKVTIDKLKEMTDKIPFPSGGSKSAFAKRALYPLRKRTLVDAAGMLDGLQANINTALITKGAGGCSISPTLTYQAITPYGFKQLMYAFFRERKGEATYSECCHYLIQNKLVRPSDIEADGTTILDILTDLTLAGWDSKLDVFQEPMRYLISAGVSVSMGRYGTFLDFFVGKAGTTQSSYRLISELIDAGGYITDNAVTPINQGAIRFMLSHHPEAVFLSPLARVLVQGDEDGLANLVARRQLTGTHLIGDWSALEIAIDWPAGVKILLGITDVIPKDVIYSAIGANCLGSLGLLLEAGVPFHADHIAYSVRYASAKVTDLLVDELIVRRKRLRDVAMSTLPKHVCRDLGLTNHSLPDLNAFKVYKTLQRKGITRERRLDLWRARPYIRGPDSQPELEDHYDSVFHQVGLPCQVMQKLYDAGLTDIDMPDTDGRTPLMRTTEALSLGPFLDRARWLISKGANPNRLLPGTATPAMHKIVSTSMVLIQDLAFVASKGVIPQYVDIQLACIDRENRAFLINATTENKHDGCRCACSKHGCTPLLVTLRNLARTSLENSGELALHIALNLLQLIPPSSAVAEKFIRLMTFEDLDLTHTCCDCDDEAQFVQFRQDPDVIQKEEEEAIRAFEELVQGFIDQYNTLGLPLVEFLRQHWCVQLQEHLQGQAPSEEELHQIKELGVEILPSLPFTANSWCVLMQPKIMEIINI</sequence>
<dbReference type="AlphaFoldDB" id="A0A8E0QYN1"/>
<evidence type="ECO:0000313" key="2">
    <source>
        <dbReference type="Proteomes" id="UP000036893"/>
    </source>
</evidence>
<accession>A0A8E0QYN1</accession>
<dbReference type="Proteomes" id="UP000036893">
    <property type="component" value="Unassembled WGS sequence"/>
</dbReference>
<proteinExistence type="predicted"/>
<reference evidence="1" key="2">
    <citation type="submission" date="2021-01" db="EMBL/GenBank/DDBJ databases">
        <title>Pan-genome distribution and transcriptional activeness of fungal secondary metabolism genes in Aspergillus section Fumigati.</title>
        <authorList>
            <person name="Takahashi H."/>
            <person name="Umemura M."/>
            <person name="Ninomiya A."/>
            <person name="Kusuya Y."/>
            <person name="Urayama S."/>
            <person name="Shimizu M."/>
            <person name="Watanabe A."/>
            <person name="Kamei K."/>
            <person name="Yaguchi T."/>
            <person name="Hagiwara D."/>
        </authorList>
    </citation>
    <scope>NUCLEOTIDE SEQUENCE</scope>
    <source>
        <strain evidence="1">IFM 46973</strain>
    </source>
</reference>
<name>A0A8E0QYN1_9EURO</name>
<dbReference type="Gene3D" id="1.25.40.20">
    <property type="entry name" value="Ankyrin repeat-containing domain"/>
    <property type="match status" value="1"/>
</dbReference>
<dbReference type="SUPFAM" id="SSF48403">
    <property type="entry name" value="Ankyrin repeat"/>
    <property type="match status" value="1"/>
</dbReference>
<protein>
    <submittedName>
        <fullName evidence="1">Uncharacterized protein</fullName>
    </submittedName>
</protein>
<gene>
    <name evidence="1" type="ORF">Aud_009986</name>
</gene>
<comment type="caution">
    <text evidence="1">The sequence shown here is derived from an EMBL/GenBank/DDBJ whole genome shotgun (WGS) entry which is preliminary data.</text>
</comment>
<organism evidence="1 2">
    <name type="scientific">Aspergillus udagawae</name>
    <dbReference type="NCBI Taxonomy" id="91492"/>
    <lineage>
        <taxon>Eukaryota</taxon>
        <taxon>Fungi</taxon>
        <taxon>Dikarya</taxon>
        <taxon>Ascomycota</taxon>
        <taxon>Pezizomycotina</taxon>
        <taxon>Eurotiomycetes</taxon>
        <taxon>Eurotiomycetidae</taxon>
        <taxon>Eurotiales</taxon>
        <taxon>Aspergillaceae</taxon>
        <taxon>Aspergillus</taxon>
        <taxon>Aspergillus subgen. Fumigati</taxon>
    </lineage>
</organism>
<dbReference type="RefSeq" id="XP_043150764.1">
    <property type="nucleotide sequence ID" value="XM_043294829.1"/>
</dbReference>
<reference evidence="1" key="1">
    <citation type="journal article" date="2015" name="Genome Announc.">
        <title>Draft Genome Sequence of the Pathogenic Filamentous Fungus Aspergillus udagawae Strain IFM 46973T.</title>
        <authorList>
            <person name="Kusuya Y."/>
            <person name="Takahashi-Nakaguchi A."/>
            <person name="Takahashi H."/>
            <person name="Yaguchi T."/>
        </authorList>
    </citation>
    <scope>NUCLEOTIDE SEQUENCE</scope>
    <source>
        <strain evidence="1">IFM 46973</strain>
    </source>
</reference>
<dbReference type="GeneID" id="66997463"/>
<dbReference type="EMBL" id="BBXM02000008">
    <property type="protein sequence ID" value="GIC93498.1"/>
    <property type="molecule type" value="Genomic_DNA"/>
</dbReference>